<dbReference type="GO" id="GO:0005509">
    <property type="term" value="F:calcium ion binding"/>
    <property type="evidence" value="ECO:0007669"/>
    <property type="project" value="InterPro"/>
</dbReference>
<dbReference type="Proteomes" id="UP000283210">
    <property type="component" value="Chromosome 16"/>
</dbReference>
<dbReference type="OrthoDB" id="26525at2759"/>
<dbReference type="Pfam" id="PF01023">
    <property type="entry name" value="S_100"/>
    <property type="match status" value="1"/>
</dbReference>
<dbReference type="InterPro" id="IPR002048">
    <property type="entry name" value="EF_hand_dom"/>
</dbReference>
<dbReference type="GO" id="GO:0046914">
    <property type="term" value="F:transition metal ion binding"/>
    <property type="evidence" value="ECO:0007669"/>
    <property type="project" value="InterPro"/>
</dbReference>
<evidence type="ECO:0000256" key="1">
    <source>
        <dbReference type="ARBA" id="ARBA00007323"/>
    </source>
</evidence>
<protein>
    <recommendedName>
        <fullName evidence="5">Protein S100</fullName>
    </recommendedName>
    <alternativeName>
        <fullName evidence="5">S100 calcium-binding protein</fullName>
    </alternativeName>
</protein>
<keyword evidence="4 5" id="KW-0106">Calcium</keyword>
<evidence type="ECO:0000256" key="4">
    <source>
        <dbReference type="ARBA" id="ARBA00022837"/>
    </source>
</evidence>
<dbReference type="PROSITE" id="PS00303">
    <property type="entry name" value="S100_CABP"/>
    <property type="match status" value="1"/>
</dbReference>
<dbReference type="AlphaFoldDB" id="A0A437CJF9"/>
<dbReference type="PROSITE" id="PS00018">
    <property type="entry name" value="EF_HAND_1"/>
    <property type="match status" value="1"/>
</dbReference>
<dbReference type="PANTHER" id="PTHR11639:SF118">
    <property type="entry name" value="PROTEIN S100"/>
    <property type="match status" value="1"/>
</dbReference>
<organism evidence="7 8">
    <name type="scientific">Oryzias javanicus</name>
    <name type="common">Javanese ricefish</name>
    <name type="synonym">Aplocheilus javanicus</name>
    <dbReference type="NCBI Taxonomy" id="123683"/>
    <lineage>
        <taxon>Eukaryota</taxon>
        <taxon>Metazoa</taxon>
        <taxon>Chordata</taxon>
        <taxon>Craniata</taxon>
        <taxon>Vertebrata</taxon>
        <taxon>Euteleostomi</taxon>
        <taxon>Actinopterygii</taxon>
        <taxon>Neopterygii</taxon>
        <taxon>Teleostei</taxon>
        <taxon>Neoteleostei</taxon>
        <taxon>Acanthomorphata</taxon>
        <taxon>Ovalentaria</taxon>
        <taxon>Atherinomorphae</taxon>
        <taxon>Beloniformes</taxon>
        <taxon>Adrianichthyidae</taxon>
        <taxon>Oryziinae</taxon>
        <taxon>Oryzias</taxon>
    </lineage>
</organism>
<evidence type="ECO:0000256" key="5">
    <source>
        <dbReference type="RuleBase" id="RU361184"/>
    </source>
</evidence>
<dbReference type="Pfam" id="PF00036">
    <property type="entry name" value="EF-hand_1"/>
    <property type="match status" value="1"/>
</dbReference>
<dbReference type="InterPro" id="IPR018247">
    <property type="entry name" value="EF_Hand_1_Ca_BS"/>
</dbReference>
<dbReference type="GO" id="GO:0005737">
    <property type="term" value="C:cytoplasm"/>
    <property type="evidence" value="ECO:0007669"/>
    <property type="project" value="TreeGrafter"/>
</dbReference>
<reference evidence="7 8" key="2">
    <citation type="submission" date="2019-01" db="EMBL/GenBank/DDBJ databases">
        <title>A chromosome length genome reference of the Java medaka (oryzias javanicus).</title>
        <authorList>
            <person name="Herpin A."/>
            <person name="Takehana Y."/>
            <person name="Naruse K."/>
            <person name="Ansai S."/>
            <person name="Kawaguchi M."/>
        </authorList>
    </citation>
    <scope>NUCLEOTIDE SEQUENCE [LARGE SCALE GENOMIC DNA]</scope>
    <source>
        <strain evidence="7">RS831</strain>
        <tissue evidence="7">Whole body</tissue>
    </source>
</reference>
<reference evidence="7 8" key="1">
    <citation type="submission" date="2018-11" db="EMBL/GenBank/DDBJ databases">
        <authorList>
            <person name="Lopez-Roques C."/>
            <person name="Donnadieu C."/>
            <person name="Bouchez O."/>
            <person name="Klopp C."/>
            <person name="Cabau C."/>
            <person name="Zahm M."/>
        </authorList>
    </citation>
    <scope>NUCLEOTIDE SEQUENCE [LARGE SCALE GENOMIC DNA]</scope>
    <source>
        <strain evidence="7">RS831</strain>
        <tissue evidence="7">Whole body</tissue>
    </source>
</reference>
<dbReference type="GO" id="GO:0048306">
    <property type="term" value="F:calcium-dependent protein binding"/>
    <property type="evidence" value="ECO:0007669"/>
    <property type="project" value="TreeGrafter"/>
</dbReference>
<evidence type="ECO:0000313" key="7">
    <source>
        <dbReference type="EMBL" id="RVE62684.1"/>
    </source>
</evidence>
<dbReference type="SUPFAM" id="SSF47473">
    <property type="entry name" value="EF-hand"/>
    <property type="match status" value="1"/>
</dbReference>
<feature type="domain" description="EF-hand" evidence="6">
    <location>
        <begin position="55"/>
        <end position="90"/>
    </location>
</feature>
<dbReference type="InterPro" id="IPR034325">
    <property type="entry name" value="S-100_dom"/>
</dbReference>
<proteinExistence type="inferred from homology"/>
<evidence type="ECO:0000256" key="2">
    <source>
        <dbReference type="ARBA" id="ARBA00022723"/>
    </source>
</evidence>
<name>A0A437CJF9_ORYJA</name>
<dbReference type="InterPro" id="IPR013787">
    <property type="entry name" value="S100_Ca-bd_sub"/>
</dbReference>
<comment type="similarity">
    <text evidence="1 5">Belongs to the S-100 family.</text>
</comment>
<keyword evidence="8" id="KW-1185">Reference proteome</keyword>
<accession>A0A437CJF9</accession>
<dbReference type="CDD" id="cd00213">
    <property type="entry name" value="S-100"/>
    <property type="match status" value="1"/>
</dbReference>
<evidence type="ECO:0000259" key="6">
    <source>
        <dbReference type="PROSITE" id="PS50222"/>
    </source>
</evidence>
<sequence length="93" mass="10298">MQVSQTFDTMNSIIDAVAVLRCVFDKYAGKEGDSKTLTKKELVTLFKEQFGGAPEKPGEMDKFFKQLDADGNGVVDFKEYVVLVVTLVLMVSP</sequence>
<keyword evidence="2 5" id="KW-0479">Metal-binding</keyword>
<evidence type="ECO:0000313" key="8">
    <source>
        <dbReference type="Proteomes" id="UP000283210"/>
    </source>
</evidence>
<gene>
    <name evidence="7" type="ORF">OJAV_G00159900</name>
</gene>
<dbReference type="SMART" id="SM01394">
    <property type="entry name" value="S_100"/>
    <property type="match status" value="1"/>
</dbReference>
<dbReference type="Gene3D" id="1.10.238.10">
    <property type="entry name" value="EF-hand"/>
    <property type="match status" value="1"/>
</dbReference>
<dbReference type="SMART" id="SM00054">
    <property type="entry name" value="EFh"/>
    <property type="match status" value="1"/>
</dbReference>
<dbReference type="PROSITE" id="PS50222">
    <property type="entry name" value="EF_HAND_2"/>
    <property type="match status" value="1"/>
</dbReference>
<dbReference type="InterPro" id="IPR011992">
    <property type="entry name" value="EF-hand-dom_pair"/>
</dbReference>
<dbReference type="EMBL" id="CM012452">
    <property type="protein sequence ID" value="RVE62684.1"/>
    <property type="molecule type" value="Genomic_DNA"/>
</dbReference>
<keyword evidence="3" id="KW-0677">Repeat</keyword>
<dbReference type="PANTHER" id="PTHR11639">
    <property type="entry name" value="S100 CALCIUM-BINDING PROTEIN"/>
    <property type="match status" value="1"/>
</dbReference>
<evidence type="ECO:0000256" key="3">
    <source>
        <dbReference type="ARBA" id="ARBA00022737"/>
    </source>
</evidence>
<dbReference type="InterPro" id="IPR001751">
    <property type="entry name" value="S100/CaBP7/8-like_CS"/>
</dbReference>